<reference evidence="2" key="1">
    <citation type="journal article" date="2024" name="Proc. Natl. Acad. Sci. U.S.A.">
        <title>Extraordinary preservation of gene collinearity over three hundred million years revealed in homosporous lycophytes.</title>
        <authorList>
            <person name="Li C."/>
            <person name="Wickell D."/>
            <person name="Kuo L.Y."/>
            <person name="Chen X."/>
            <person name="Nie B."/>
            <person name="Liao X."/>
            <person name="Peng D."/>
            <person name="Ji J."/>
            <person name="Jenkins J."/>
            <person name="Williams M."/>
            <person name="Shu S."/>
            <person name="Plott C."/>
            <person name="Barry K."/>
            <person name="Rajasekar S."/>
            <person name="Grimwood J."/>
            <person name="Han X."/>
            <person name="Sun S."/>
            <person name="Hou Z."/>
            <person name="He W."/>
            <person name="Dai G."/>
            <person name="Sun C."/>
            <person name="Schmutz J."/>
            <person name="Leebens-Mack J.H."/>
            <person name="Li F.W."/>
            <person name="Wang L."/>
        </authorList>
    </citation>
    <scope>NUCLEOTIDE SEQUENCE [LARGE SCALE GENOMIC DNA]</scope>
    <source>
        <strain evidence="2">cv. PW_Plant_1</strain>
    </source>
</reference>
<organism evidence="1 2">
    <name type="scientific">Diphasiastrum complanatum</name>
    <name type="common">Issler's clubmoss</name>
    <name type="synonym">Lycopodium complanatum</name>
    <dbReference type="NCBI Taxonomy" id="34168"/>
    <lineage>
        <taxon>Eukaryota</taxon>
        <taxon>Viridiplantae</taxon>
        <taxon>Streptophyta</taxon>
        <taxon>Embryophyta</taxon>
        <taxon>Tracheophyta</taxon>
        <taxon>Lycopodiopsida</taxon>
        <taxon>Lycopodiales</taxon>
        <taxon>Lycopodiaceae</taxon>
        <taxon>Lycopodioideae</taxon>
        <taxon>Diphasiastrum</taxon>
    </lineage>
</organism>
<sequence length="580" mass="64116">MAIFYKFKSAKDYDSIPVEGICTSVANIKRIIAEKVCMGRRGCNFELLIYDAETNEEYCDEAFLVPKNSAVLIQRVPANLDMSITSDHKKKCESAEHTEHIPLPASPIRTKLKMAAAFECGLPEPASCLDTLGIDIIEDEVLKSQQSSISKDEDARIKEFVNASALEWQRYIQEGYSIGKFFQNGGKRRLANGFSSGHKVLNAVTRVGYICYRCGTPGHYIQHCPTNGDPAYDVKKVRIPKGIPRTMLTVNPDGFYVLPNGETAVITPNEIAFDKEMSGLLLKSTAFNIPLDYLCPLCHEVMKDAVISSKCCFKSFCDRCIRDHIISKAKCACGETNVLADHLLPNITIRDIINRLLQSSATSSSTGSAGRIAHSQDMDSFPTLSSKEVSPVASTSEESTLTTLEVPDVKVPMQSANSTKKQKYVKDEDYIQSVKAVVRGPVTSKESDLHQGIVQSKEKPSRKPGNRLLPMVTHDLSMTNSDMIAASSSQSLQDSVMDCEELSSRNARATSLSVHFQEGIMMGFDSTPERVVPSSKRHQPNHAETSQICRLNACNFYGGDLGLSGDIPDVNVKRRRFHRY</sequence>
<gene>
    <name evidence="1" type="ORF">O6H91_23G008900</name>
</gene>
<name>A0ACC2A7W5_DIPCM</name>
<evidence type="ECO:0000313" key="1">
    <source>
        <dbReference type="EMBL" id="KAJ7513653.1"/>
    </source>
</evidence>
<keyword evidence="2" id="KW-1185">Reference proteome</keyword>
<dbReference type="Proteomes" id="UP001162992">
    <property type="component" value="Chromosome 23"/>
</dbReference>
<comment type="caution">
    <text evidence="1">The sequence shown here is derived from an EMBL/GenBank/DDBJ whole genome shotgun (WGS) entry which is preliminary data.</text>
</comment>
<protein>
    <submittedName>
        <fullName evidence="1">Uncharacterized protein</fullName>
    </submittedName>
</protein>
<evidence type="ECO:0000313" key="2">
    <source>
        <dbReference type="Proteomes" id="UP001162992"/>
    </source>
</evidence>
<proteinExistence type="predicted"/>
<accession>A0ACC2A7W5</accession>
<dbReference type="EMBL" id="CM055114">
    <property type="protein sequence ID" value="KAJ7513653.1"/>
    <property type="molecule type" value="Genomic_DNA"/>
</dbReference>